<proteinExistence type="predicted"/>
<dbReference type="InterPro" id="IPR001005">
    <property type="entry name" value="SANT/Myb"/>
</dbReference>
<feature type="domain" description="Myb-like" evidence="1">
    <location>
        <begin position="147"/>
        <end position="213"/>
    </location>
</feature>
<reference evidence="2" key="1">
    <citation type="submission" date="2021-06" db="EMBL/GenBank/DDBJ databases">
        <authorList>
            <person name="Kallberg Y."/>
            <person name="Tangrot J."/>
            <person name="Rosling A."/>
        </authorList>
    </citation>
    <scope>NUCLEOTIDE SEQUENCE</scope>
    <source>
        <strain evidence="2">87-6 pot B 2015</strain>
    </source>
</reference>
<dbReference type="Pfam" id="PF13837">
    <property type="entry name" value="Myb_DNA-bind_4"/>
    <property type="match status" value="1"/>
</dbReference>
<evidence type="ECO:0000313" key="3">
    <source>
        <dbReference type="Proteomes" id="UP000789375"/>
    </source>
</evidence>
<gene>
    <name evidence="2" type="ORF">FMOSSE_LOCUS4724</name>
</gene>
<sequence>MQMLSNATYACNAPYEPYKSQSSGSSNLSMPYSMPYPYDTLVVPEYFFIDENTLYLCEEIVPLTLENIDYENQNVNQFYYFHPTTEVYKDTLMFKHEQQQQEFSTIDQENKSGLNHDLMQAQPFSYNQHILFQNDNLQDVCPQNGGKFKWKKEDTKILFSYLEEHKEEVLQLKRRGSVSEIRAKLWTGAANALFDKGYSYTDQQCATRWKNIKQMYKDEVDAIFRISKRKRGHELVNEEYGPKKARKMEN</sequence>
<protein>
    <submittedName>
        <fullName evidence="2">11349_t:CDS:1</fullName>
    </submittedName>
</protein>
<dbReference type="EMBL" id="CAJVPP010000820">
    <property type="protein sequence ID" value="CAG8514751.1"/>
    <property type="molecule type" value="Genomic_DNA"/>
</dbReference>
<dbReference type="Proteomes" id="UP000789375">
    <property type="component" value="Unassembled WGS sequence"/>
</dbReference>
<dbReference type="AlphaFoldDB" id="A0A9N9F7E3"/>
<comment type="caution">
    <text evidence="2">The sequence shown here is derived from an EMBL/GenBank/DDBJ whole genome shotgun (WGS) entry which is preliminary data.</text>
</comment>
<dbReference type="Gene3D" id="1.10.10.60">
    <property type="entry name" value="Homeodomain-like"/>
    <property type="match status" value="1"/>
</dbReference>
<accession>A0A9N9F7E3</accession>
<organism evidence="2 3">
    <name type="scientific">Funneliformis mosseae</name>
    <name type="common">Endomycorrhizal fungus</name>
    <name type="synonym">Glomus mosseae</name>
    <dbReference type="NCBI Taxonomy" id="27381"/>
    <lineage>
        <taxon>Eukaryota</taxon>
        <taxon>Fungi</taxon>
        <taxon>Fungi incertae sedis</taxon>
        <taxon>Mucoromycota</taxon>
        <taxon>Glomeromycotina</taxon>
        <taxon>Glomeromycetes</taxon>
        <taxon>Glomerales</taxon>
        <taxon>Glomeraceae</taxon>
        <taxon>Funneliformis</taxon>
    </lineage>
</organism>
<dbReference type="InterPro" id="IPR044822">
    <property type="entry name" value="Myb_DNA-bind_4"/>
</dbReference>
<name>A0A9N9F7E3_FUNMO</name>
<evidence type="ECO:0000313" key="2">
    <source>
        <dbReference type="EMBL" id="CAG8514751.1"/>
    </source>
</evidence>
<keyword evidence="3" id="KW-1185">Reference proteome</keyword>
<evidence type="ECO:0000259" key="1">
    <source>
        <dbReference type="PROSITE" id="PS50090"/>
    </source>
</evidence>
<dbReference type="PROSITE" id="PS50090">
    <property type="entry name" value="MYB_LIKE"/>
    <property type="match status" value="1"/>
</dbReference>